<dbReference type="Proteomes" id="UP000694388">
    <property type="component" value="Unplaced"/>
</dbReference>
<reference evidence="1" key="2">
    <citation type="submission" date="2025-09" db="UniProtKB">
        <authorList>
            <consortium name="Ensembl"/>
        </authorList>
    </citation>
    <scope>IDENTIFICATION</scope>
</reference>
<reference evidence="1" key="1">
    <citation type="submission" date="2025-08" db="UniProtKB">
        <authorList>
            <consortium name="Ensembl"/>
        </authorList>
    </citation>
    <scope>IDENTIFICATION</scope>
</reference>
<organism evidence="1 2">
    <name type="scientific">Eptatretus burgeri</name>
    <name type="common">Inshore hagfish</name>
    <dbReference type="NCBI Taxonomy" id="7764"/>
    <lineage>
        <taxon>Eukaryota</taxon>
        <taxon>Metazoa</taxon>
        <taxon>Chordata</taxon>
        <taxon>Craniata</taxon>
        <taxon>Vertebrata</taxon>
        <taxon>Cyclostomata</taxon>
        <taxon>Myxini</taxon>
        <taxon>Myxiniformes</taxon>
        <taxon>Myxinidae</taxon>
        <taxon>Eptatretinae</taxon>
        <taxon>Eptatretus</taxon>
    </lineage>
</organism>
<evidence type="ECO:0000313" key="1">
    <source>
        <dbReference type="Ensembl" id="ENSEBUP00000019302.1"/>
    </source>
</evidence>
<proteinExistence type="predicted"/>
<keyword evidence="2" id="KW-1185">Reference proteome</keyword>
<dbReference type="AlphaFoldDB" id="A0A8C4WYC6"/>
<name>A0A8C4WYC6_EPTBU</name>
<sequence>MAPVQAEPAALLGPVPSAAPPASGHVSLGALLDLTLQRTYHDTMVLAELLPRKTDLERKIEIVCKPHTADLCASPCTCQVGRKCWQSGEMCGKRTSSVYLLQFRSESSFLARQLFKGHCPLRLPFVCSKFHLIWSSKCCCLSTLQTGWRLWHVLRLYMLACPDLLSLVPSMSSRLGLTHGCRLAFR</sequence>
<protein>
    <submittedName>
        <fullName evidence="1">Uncharacterized protein</fullName>
    </submittedName>
</protein>
<evidence type="ECO:0000313" key="2">
    <source>
        <dbReference type="Proteomes" id="UP000694388"/>
    </source>
</evidence>
<accession>A0A8C4WYC6</accession>
<dbReference type="Ensembl" id="ENSEBUT00000019878.1">
    <property type="protein sequence ID" value="ENSEBUP00000019302.1"/>
    <property type="gene ID" value="ENSEBUG00000012024.1"/>
</dbReference>